<keyword evidence="2" id="KW-1185">Reference proteome</keyword>
<accession>A0AAD6IK51</accession>
<dbReference type="Proteomes" id="UP001219568">
    <property type="component" value="Unassembled WGS sequence"/>
</dbReference>
<reference evidence="1" key="1">
    <citation type="journal article" date="2023" name="IMA Fungus">
        <title>Comparative genomic study of the Penicillium genus elucidates a diverse pangenome and 15 lateral gene transfer events.</title>
        <authorList>
            <person name="Petersen C."/>
            <person name="Sorensen T."/>
            <person name="Nielsen M.R."/>
            <person name="Sondergaard T.E."/>
            <person name="Sorensen J.L."/>
            <person name="Fitzpatrick D.A."/>
            <person name="Frisvad J.C."/>
            <person name="Nielsen K.L."/>
        </authorList>
    </citation>
    <scope>NUCLEOTIDE SEQUENCE</scope>
    <source>
        <strain evidence="1">IBT 15450</strain>
    </source>
</reference>
<evidence type="ECO:0000313" key="1">
    <source>
        <dbReference type="EMBL" id="KAJ6051589.1"/>
    </source>
</evidence>
<dbReference type="AlphaFoldDB" id="A0AAD6IK51"/>
<reference evidence="1" key="2">
    <citation type="submission" date="2023-01" db="EMBL/GenBank/DDBJ databases">
        <authorList>
            <person name="Petersen C."/>
        </authorList>
    </citation>
    <scope>NUCLEOTIDE SEQUENCE</scope>
    <source>
        <strain evidence="1">IBT 15450</strain>
    </source>
</reference>
<protein>
    <submittedName>
        <fullName evidence="1">Uncharacterized protein</fullName>
    </submittedName>
</protein>
<organism evidence="1 2">
    <name type="scientific">Penicillium canescens</name>
    <dbReference type="NCBI Taxonomy" id="5083"/>
    <lineage>
        <taxon>Eukaryota</taxon>
        <taxon>Fungi</taxon>
        <taxon>Dikarya</taxon>
        <taxon>Ascomycota</taxon>
        <taxon>Pezizomycotina</taxon>
        <taxon>Eurotiomycetes</taxon>
        <taxon>Eurotiomycetidae</taxon>
        <taxon>Eurotiales</taxon>
        <taxon>Aspergillaceae</taxon>
        <taxon>Penicillium</taxon>
    </lineage>
</organism>
<gene>
    <name evidence="1" type="ORF">N7460_002123</name>
</gene>
<proteinExistence type="predicted"/>
<comment type="caution">
    <text evidence="1">The sequence shown here is derived from an EMBL/GenBank/DDBJ whole genome shotgun (WGS) entry which is preliminary data.</text>
</comment>
<evidence type="ECO:0000313" key="2">
    <source>
        <dbReference type="Proteomes" id="UP001219568"/>
    </source>
</evidence>
<dbReference type="EMBL" id="JAQJZL010000002">
    <property type="protein sequence ID" value="KAJ6051589.1"/>
    <property type="molecule type" value="Genomic_DNA"/>
</dbReference>
<name>A0AAD6IK51_PENCN</name>
<sequence>MNEALDIWSHKNKIGRTTFLKGKLLESMGKTQVSPIAIRVAGRLREEITKGDRDVESLTMEGFHGIVAFWAR</sequence>